<dbReference type="CDD" id="cd17920">
    <property type="entry name" value="DEXHc_RecQ"/>
    <property type="match status" value="1"/>
</dbReference>
<evidence type="ECO:0000256" key="9">
    <source>
        <dbReference type="ARBA" id="ARBA00034617"/>
    </source>
</evidence>
<dbReference type="PROSITE" id="PS51194">
    <property type="entry name" value="HELICASE_CTER"/>
    <property type="match status" value="1"/>
</dbReference>
<comment type="similarity">
    <text evidence="1">Belongs to the helicase family. RecQ subfamily.</text>
</comment>
<comment type="catalytic activity">
    <reaction evidence="9">
        <text>Couples ATP hydrolysis with the unwinding of duplex DNA by translocating in the 3'-5' direction.</text>
        <dbReference type="EC" id="5.6.2.4"/>
    </reaction>
</comment>
<dbReference type="GO" id="GO:0030894">
    <property type="term" value="C:replisome"/>
    <property type="evidence" value="ECO:0007669"/>
    <property type="project" value="TreeGrafter"/>
</dbReference>
<dbReference type="InterPro" id="IPR032284">
    <property type="entry name" value="RecQ_Zn-bd"/>
</dbReference>
<keyword evidence="17" id="KW-1185">Reference proteome</keyword>
<dbReference type="SMART" id="SM00490">
    <property type="entry name" value="HELICc"/>
    <property type="match status" value="1"/>
</dbReference>
<keyword evidence="6" id="KW-0067">ATP-binding</keyword>
<dbReference type="EMBL" id="JAVDXW010000001">
    <property type="protein sequence ID" value="MDR7300055.1"/>
    <property type="molecule type" value="Genomic_DNA"/>
</dbReference>
<evidence type="ECO:0000256" key="4">
    <source>
        <dbReference type="ARBA" id="ARBA00022801"/>
    </source>
</evidence>
<dbReference type="GO" id="GO:0005737">
    <property type="term" value="C:cytoplasm"/>
    <property type="evidence" value="ECO:0007669"/>
    <property type="project" value="TreeGrafter"/>
</dbReference>
<dbReference type="SUPFAM" id="SSF46785">
    <property type="entry name" value="Winged helix' DNA-binding domain"/>
    <property type="match status" value="1"/>
</dbReference>
<evidence type="ECO:0000313" key="16">
    <source>
        <dbReference type="EMBL" id="MDR7300055.1"/>
    </source>
</evidence>
<feature type="region of interest" description="Disordered" evidence="13">
    <location>
        <begin position="1"/>
        <end position="27"/>
    </location>
</feature>
<dbReference type="InterPro" id="IPR001650">
    <property type="entry name" value="Helicase_C-like"/>
</dbReference>
<reference evidence="16" key="1">
    <citation type="submission" date="2023-07" db="EMBL/GenBank/DDBJ databases">
        <title>Sequencing the genomes of 1000 actinobacteria strains.</title>
        <authorList>
            <person name="Klenk H.-P."/>
        </authorList>
    </citation>
    <scope>NUCLEOTIDE SEQUENCE</scope>
    <source>
        <strain evidence="16">DSM 45977</strain>
    </source>
</reference>
<evidence type="ECO:0000256" key="7">
    <source>
        <dbReference type="ARBA" id="ARBA00023125"/>
    </source>
</evidence>
<dbReference type="PANTHER" id="PTHR13710">
    <property type="entry name" value="DNA HELICASE RECQ FAMILY MEMBER"/>
    <property type="match status" value="1"/>
</dbReference>
<dbReference type="InterPro" id="IPR036388">
    <property type="entry name" value="WH-like_DNA-bd_sf"/>
</dbReference>
<sequence length="545" mass="59975">MCSDRQDRRKRADTAEARSTARSLEGVELRNEQEEALRSLLERDTLVMLAPAAGKTLIYEVAGELLSGPTLVVSPTLSLQRDQVATLREAGLSATAVNSTISDGSRRRAFRQLRDGTLQFLLVAPEQLAKNAVLTELHPAGISLIVVDEAHCVSEWGHDFRPDYLALSGAAEELGGPRMLALTATASEPVRQEIIDGLGMREPLVVARAVDLPSLHLSVRVLHEEARKWELLTQEVVESQGSGIVYVITRKHAEEFAQSLADAGVEAAVYHGSMRRAERDAVQDAFFRGEVRVVVATSAFGMGIDKPDVRFVLHADAPPSVDSYYQQVSRAGRDGEPARGVFFHRPQDLALPTLFASGGRITSDRLAEVLRLLRSEGASSRSELAQRIGVSARKLARALDALIRVGAVTELARNRPAASGDRRSAEELAEAAEESIRRWQALQRSRVDMVRRYAETTGCRRRTLLELLGDMRNEACQRCDNCDRGHPGDRPTETLRPGDRVRHPEWGDGVVQTAEGDSVVVLFEHDVYRTLSIPVVRERGLLTGR</sequence>
<dbReference type="GO" id="GO:0046872">
    <property type="term" value="F:metal ion binding"/>
    <property type="evidence" value="ECO:0007669"/>
    <property type="project" value="UniProtKB-KW"/>
</dbReference>
<feature type="domain" description="Helicase ATP-binding" evidence="14">
    <location>
        <begin position="36"/>
        <end position="204"/>
    </location>
</feature>
<dbReference type="GO" id="GO:0043138">
    <property type="term" value="F:3'-5' DNA helicase activity"/>
    <property type="evidence" value="ECO:0007669"/>
    <property type="project" value="UniProtKB-EC"/>
</dbReference>
<dbReference type="Pfam" id="PF16124">
    <property type="entry name" value="RecQ_Zn_bind"/>
    <property type="match status" value="1"/>
</dbReference>
<name>A0AAE4CJI8_9ACTN</name>
<evidence type="ECO:0000256" key="8">
    <source>
        <dbReference type="ARBA" id="ARBA00023235"/>
    </source>
</evidence>
<dbReference type="GO" id="GO:0006310">
    <property type="term" value="P:DNA recombination"/>
    <property type="evidence" value="ECO:0007669"/>
    <property type="project" value="InterPro"/>
</dbReference>
<evidence type="ECO:0000256" key="5">
    <source>
        <dbReference type="ARBA" id="ARBA00022806"/>
    </source>
</evidence>
<dbReference type="GO" id="GO:0003677">
    <property type="term" value="F:DNA binding"/>
    <property type="evidence" value="ECO:0007669"/>
    <property type="project" value="UniProtKB-KW"/>
</dbReference>
<protein>
    <recommendedName>
        <fullName evidence="11">ATP-dependent DNA helicase RecQ</fullName>
        <ecNumber evidence="10">5.6.2.4</ecNumber>
    </recommendedName>
    <alternativeName>
        <fullName evidence="12">DNA 3'-5' helicase RecQ</fullName>
    </alternativeName>
</protein>
<dbReference type="GO" id="GO:0005524">
    <property type="term" value="F:ATP binding"/>
    <property type="evidence" value="ECO:0007669"/>
    <property type="project" value="UniProtKB-KW"/>
</dbReference>
<dbReference type="GO" id="GO:0043590">
    <property type="term" value="C:bacterial nucleoid"/>
    <property type="evidence" value="ECO:0007669"/>
    <property type="project" value="TreeGrafter"/>
</dbReference>
<evidence type="ECO:0000256" key="13">
    <source>
        <dbReference type="SAM" id="MobiDB-lite"/>
    </source>
</evidence>
<gene>
    <name evidence="16" type="ORF">JOF55_000236</name>
</gene>
<evidence type="ECO:0000256" key="6">
    <source>
        <dbReference type="ARBA" id="ARBA00022840"/>
    </source>
</evidence>
<organism evidence="16 17">
    <name type="scientific">Haloactinomyces albus</name>
    <dbReference type="NCBI Taxonomy" id="1352928"/>
    <lineage>
        <taxon>Bacteria</taxon>
        <taxon>Bacillati</taxon>
        <taxon>Actinomycetota</taxon>
        <taxon>Actinomycetes</taxon>
        <taxon>Actinopolysporales</taxon>
        <taxon>Actinopolysporaceae</taxon>
        <taxon>Haloactinomyces</taxon>
    </lineage>
</organism>
<dbReference type="EC" id="5.6.2.4" evidence="10"/>
<evidence type="ECO:0000256" key="12">
    <source>
        <dbReference type="ARBA" id="ARBA00044550"/>
    </source>
</evidence>
<dbReference type="NCBIfam" id="TIGR00614">
    <property type="entry name" value="recQ_fam"/>
    <property type="match status" value="1"/>
</dbReference>
<dbReference type="GO" id="GO:0006281">
    <property type="term" value="P:DNA repair"/>
    <property type="evidence" value="ECO:0007669"/>
    <property type="project" value="TreeGrafter"/>
</dbReference>
<dbReference type="RefSeq" id="WP_310268178.1">
    <property type="nucleotide sequence ID" value="NZ_JAVDXW010000001.1"/>
</dbReference>
<feature type="domain" description="Helicase C-terminal" evidence="15">
    <location>
        <begin position="231"/>
        <end position="396"/>
    </location>
</feature>
<evidence type="ECO:0000256" key="11">
    <source>
        <dbReference type="ARBA" id="ARBA00044535"/>
    </source>
</evidence>
<keyword evidence="4 16" id="KW-0378">Hydrolase</keyword>
<dbReference type="Gene3D" id="3.40.50.300">
    <property type="entry name" value="P-loop containing nucleotide triphosphate hydrolases"/>
    <property type="match status" value="2"/>
</dbReference>
<keyword evidence="2" id="KW-0479">Metal-binding</keyword>
<dbReference type="GO" id="GO:0009378">
    <property type="term" value="F:four-way junction helicase activity"/>
    <property type="evidence" value="ECO:0007669"/>
    <property type="project" value="TreeGrafter"/>
</dbReference>
<proteinExistence type="inferred from homology"/>
<dbReference type="Pfam" id="PF00270">
    <property type="entry name" value="DEAD"/>
    <property type="match status" value="1"/>
</dbReference>
<dbReference type="Gene3D" id="1.10.10.10">
    <property type="entry name" value="Winged helix-like DNA-binding domain superfamily/Winged helix DNA-binding domain"/>
    <property type="match status" value="1"/>
</dbReference>
<dbReference type="InterPro" id="IPR002464">
    <property type="entry name" value="DNA/RNA_helicase_DEAH_CS"/>
</dbReference>
<dbReference type="InterPro" id="IPR014001">
    <property type="entry name" value="Helicase_ATP-bd"/>
</dbReference>
<dbReference type="PROSITE" id="PS51192">
    <property type="entry name" value="HELICASE_ATP_BIND_1"/>
    <property type="match status" value="1"/>
</dbReference>
<dbReference type="SMART" id="SM00487">
    <property type="entry name" value="DEXDc"/>
    <property type="match status" value="1"/>
</dbReference>
<accession>A0AAE4CJI8</accession>
<evidence type="ECO:0000256" key="2">
    <source>
        <dbReference type="ARBA" id="ARBA00022723"/>
    </source>
</evidence>
<dbReference type="Pfam" id="PF12073">
    <property type="entry name" value="DUF3553"/>
    <property type="match status" value="1"/>
</dbReference>
<dbReference type="InterPro" id="IPR004589">
    <property type="entry name" value="DNA_helicase_ATP-dep_RecQ"/>
</dbReference>
<comment type="caution">
    <text evidence="16">The sequence shown here is derived from an EMBL/GenBank/DDBJ whole genome shotgun (WGS) entry which is preliminary data.</text>
</comment>
<evidence type="ECO:0000259" key="15">
    <source>
        <dbReference type="PROSITE" id="PS51194"/>
    </source>
</evidence>
<evidence type="ECO:0000256" key="3">
    <source>
        <dbReference type="ARBA" id="ARBA00022741"/>
    </source>
</evidence>
<dbReference type="InterPro" id="IPR027417">
    <property type="entry name" value="P-loop_NTPase"/>
</dbReference>
<keyword evidence="8" id="KW-0413">Isomerase</keyword>
<evidence type="ECO:0000313" key="17">
    <source>
        <dbReference type="Proteomes" id="UP001180845"/>
    </source>
</evidence>
<keyword evidence="5 16" id="KW-0347">Helicase</keyword>
<dbReference type="PANTHER" id="PTHR13710:SF105">
    <property type="entry name" value="ATP-DEPENDENT DNA HELICASE Q1"/>
    <property type="match status" value="1"/>
</dbReference>
<evidence type="ECO:0000256" key="10">
    <source>
        <dbReference type="ARBA" id="ARBA00034808"/>
    </source>
</evidence>
<keyword evidence="3" id="KW-0547">Nucleotide-binding</keyword>
<dbReference type="InterPro" id="IPR011545">
    <property type="entry name" value="DEAD/DEAH_box_helicase_dom"/>
</dbReference>
<dbReference type="PROSITE" id="PS00690">
    <property type="entry name" value="DEAH_ATP_HELICASE"/>
    <property type="match status" value="1"/>
</dbReference>
<evidence type="ECO:0000259" key="14">
    <source>
        <dbReference type="PROSITE" id="PS51192"/>
    </source>
</evidence>
<dbReference type="InterPro" id="IPR036390">
    <property type="entry name" value="WH_DNA-bd_sf"/>
</dbReference>
<evidence type="ECO:0000256" key="1">
    <source>
        <dbReference type="ARBA" id="ARBA00005446"/>
    </source>
</evidence>
<dbReference type="AlphaFoldDB" id="A0AAE4CJI8"/>
<dbReference type="InterPro" id="IPR021938">
    <property type="entry name" value="DUF3553"/>
</dbReference>
<keyword evidence="7" id="KW-0238">DNA-binding</keyword>
<dbReference type="SUPFAM" id="SSF52540">
    <property type="entry name" value="P-loop containing nucleoside triphosphate hydrolases"/>
    <property type="match status" value="1"/>
</dbReference>
<dbReference type="GO" id="GO:0016787">
    <property type="term" value="F:hydrolase activity"/>
    <property type="evidence" value="ECO:0007669"/>
    <property type="project" value="UniProtKB-KW"/>
</dbReference>
<dbReference type="Pfam" id="PF00271">
    <property type="entry name" value="Helicase_C"/>
    <property type="match status" value="1"/>
</dbReference>
<feature type="compositionally biased region" description="Basic and acidic residues" evidence="13">
    <location>
        <begin position="1"/>
        <end position="16"/>
    </location>
</feature>
<dbReference type="Proteomes" id="UP001180845">
    <property type="component" value="Unassembled WGS sequence"/>
</dbReference>